<feature type="coiled-coil region" evidence="1">
    <location>
        <begin position="149"/>
        <end position="176"/>
    </location>
</feature>
<name>A0A196SKJ3_BLAHN</name>
<evidence type="ECO:0000256" key="1">
    <source>
        <dbReference type="SAM" id="Coils"/>
    </source>
</evidence>
<proteinExistence type="predicted"/>
<protein>
    <submittedName>
        <fullName evidence="2">Uncharacterized protein</fullName>
    </submittedName>
</protein>
<sequence>MADEKEKSENELMQFFEGLMYNKTLHYNELRTTLLEPKKITKVREEFYKMAAITFYRKFKKDPNPKSRIAGNAEAGVLFDWLQALFPHIMGSKSDFVRAVCNHAFGKEKREAASDYAFIALNEKDPHFPESILEVHCPDRFRNKEMGNTDSIEEKFENAEALASRLEKSLKEIKKEVLKRPLPAADIVPVPDSELDGLLKEKMAAVSGFAAQLKETPVAKKRVVLQRLTEVVDLLKSDYNPC</sequence>
<keyword evidence="3" id="KW-1185">Reference proteome</keyword>
<dbReference type="Proteomes" id="UP000078348">
    <property type="component" value="Unassembled WGS sequence"/>
</dbReference>
<comment type="caution">
    <text evidence="2">The sequence shown here is derived from an EMBL/GenBank/DDBJ whole genome shotgun (WGS) entry which is preliminary data.</text>
</comment>
<reference evidence="2 3" key="1">
    <citation type="submission" date="2016-05" db="EMBL/GenBank/DDBJ databases">
        <title>Nuclear genome of Blastocystis sp. subtype 1 NandII.</title>
        <authorList>
            <person name="Gentekaki E."/>
            <person name="Curtis B."/>
            <person name="Stairs C."/>
            <person name="Eme L."/>
            <person name="Herman E."/>
            <person name="Klimes V."/>
            <person name="Arias M.C."/>
            <person name="Elias M."/>
            <person name="Hilliou F."/>
            <person name="Klute M."/>
            <person name="Malik S.-B."/>
            <person name="Pightling A."/>
            <person name="Rachubinski R."/>
            <person name="Salas D."/>
            <person name="Schlacht A."/>
            <person name="Suga H."/>
            <person name="Archibald J."/>
            <person name="Ball S.G."/>
            <person name="Clark G."/>
            <person name="Dacks J."/>
            <person name="Van Der Giezen M."/>
            <person name="Tsaousis A."/>
            <person name="Roger A."/>
        </authorList>
    </citation>
    <scope>NUCLEOTIDE SEQUENCE [LARGE SCALE GENOMIC DNA]</scope>
    <source>
        <strain evidence="3">ATCC 50177 / NandII</strain>
    </source>
</reference>
<dbReference type="EMBL" id="LXWW01000058">
    <property type="protein sequence ID" value="OAO16816.1"/>
    <property type="molecule type" value="Genomic_DNA"/>
</dbReference>
<keyword evidence="1" id="KW-0175">Coiled coil</keyword>
<evidence type="ECO:0000313" key="3">
    <source>
        <dbReference type="Proteomes" id="UP000078348"/>
    </source>
</evidence>
<gene>
    <name evidence="2" type="ORF">AV274_1440</name>
</gene>
<organism evidence="2 3">
    <name type="scientific">Blastocystis sp. subtype 1 (strain ATCC 50177 / NandII)</name>
    <dbReference type="NCBI Taxonomy" id="478820"/>
    <lineage>
        <taxon>Eukaryota</taxon>
        <taxon>Sar</taxon>
        <taxon>Stramenopiles</taxon>
        <taxon>Bigyra</taxon>
        <taxon>Opalozoa</taxon>
        <taxon>Opalinata</taxon>
        <taxon>Blastocystidae</taxon>
        <taxon>Blastocystis</taxon>
    </lineage>
</organism>
<accession>A0A196SKJ3</accession>
<dbReference type="AlphaFoldDB" id="A0A196SKJ3"/>
<evidence type="ECO:0000313" key="2">
    <source>
        <dbReference type="EMBL" id="OAO16816.1"/>
    </source>
</evidence>